<keyword evidence="4" id="KW-1185">Reference proteome</keyword>
<dbReference type="SUPFAM" id="SSF51735">
    <property type="entry name" value="NAD(P)-binding Rossmann-fold domains"/>
    <property type="match status" value="1"/>
</dbReference>
<protein>
    <submittedName>
        <fullName evidence="3">Acetate--CoA ligase family protein</fullName>
    </submittedName>
</protein>
<dbReference type="InterPro" id="IPR032875">
    <property type="entry name" value="Succ_CoA_lig_flav_dom"/>
</dbReference>
<evidence type="ECO:0000256" key="1">
    <source>
        <dbReference type="PROSITE-ProRule" id="PRU00409"/>
    </source>
</evidence>
<dbReference type="GO" id="GO:0016874">
    <property type="term" value="F:ligase activity"/>
    <property type="evidence" value="ECO:0007669"/>
    <property type="project" value="UniProtKB-KW"/>
</dbReference>
<keyword evidence="1" id="KW-0547">Nucleotide-binding</keyword>
<dbReference type="InterPro" id="IPR036291">
    <property type="entry name" value="NAD(P)-bd_dom_sf"/>
</dbReference>
<organism evidence="3 4">
    <name type="scientific">Alicyclobacillus fastidiosus</name>
    <dbReference type="NCBI Taxonomy" id="392011"/>
    <lineage>
        <taxon>Bacteria</taxon>
        <taxon>Bacillati</taxon>
        <taxon>Bacillota</taxon>
        <taxon>Bacilli</taxon>
        <taxon>Bacillales</taxon>
        <taxon>Alicyclobacillaceae</taxon>
        <taxon>Alicyclobacillus</taxon>
    </lineage>
</organism>
<dbReference type="InterPro" id="IPR016102">
    <property type="entry name" value="Succinyl-CoA_synth-like"/>
</dbReference>
<dbReference type="InterPro" id="IPR003781">
    <property type="entry name" value="CoA-bd"/>
</dbReference>
<proteinExistence type="predicted"/>
<dbReference type="InterPro" id="IPR013815">
    <property type="entry name" value="ATP_grasp_subdomain_1"/>
</dbReference>
<dbReference type="Gene3D" id="3.40.50.261">
    <property type="entry name" value="Succinyl-CoA synthetase domains"/>
    <property type="match status" value="2"/>
</dbReference>
<dbReference type="PROSITE" id="PS50975">
    <property type="entry name" value="ATP_GRASP"/>
    <property type="match status" value="1"/>
</dbReference>
<evidence type="ECO:0000259" key="2">
    <source>
        <dbReference type="PROSITE" id="PS50975"/>
    </source>
</evidence>
<dbReference type="Gene3D" id="3.30.470.20">
    <property type="entry name" value="ATP-grasp fold, B domain"/>
    <property type="match status" value="1"/>
</dbReference>
<evidence type="ECO:0000313" key="3">
    <source>
        <dbReference type="EMBL" id="WAH42019.1"/>
    </source>
</evidence>
<dbReference type="Pfam" id="PF13380">
    <property type="entry name" value="CoA_binding_2"/>
    <property type="match status" value="1"/>
</dbReference>
<dbReference type="RefSeq" id="WP_268005914.1">
    <property type="nucleotide sequence ID" value="NZ_CP104067.1"/>
</dbReference>
<dbReference type="Pfam" id="PF13607">
    <property type="entry name" value="Succ_CoA_lig"/>
    <property type="match status" value="1"/>
</dbReference>
<dbReference type="Proteomes" id="UP001164761">
    <property type="component" value="Chromosome"/>
</dbReference>
<dbReference type="SMART" id="SM00881">
    <property type="entry name" value="CoA_binding"/>
    <property type="match status" value="1"/>
</dbReference>
<dbReference type="Pfam" id="PF13549">
    <property type="entry name" value="ATP-grasp_5"/>
    <property type="match status" value="1"/>
</dbReference>
<dbReference type="Gene3D" id="3.40.50.720">
    <property type="entry name" value="NAD(P)-binding Rossmann-like Domain"/>
    <property type="match status" value="1"/>
</dbReference>
<keyword evidence="3" id="KW-0436">Ligase</keyword>
<dbReference type="Gene3D" id="3.30.1490.20">
    <property type="entry name" value="ATP-grasp fold, A domain"/>
    <property type="match status" value="1"/>
</dbReference>
<dbReference type="SUPFAM" id="SSF52210">
    <property type="entry name" value="Succinyl-CoA synthetase domains"/>
    <property type="match status" value="2"/>
</dbReference>
<dbReference type="SUPFAM" id="SSF56059">
    <property type="entry name" value="Glutathione synthetase ATP-binding domain-like"/>
    <property type="match status" value="1"/>
</dbReference>
<dbReference type="EMBL" id="CP104067">
    <property type="protein sequence ID" value="WAH42019.1"/>
    <property type="molecule type" value="Genomic_DNA"/>
</dbReference>
<reference evidence="3" key="1">
    <citation type="submission" date="2022-08" db="EMBL/GenBank/DDBJ databases">
        <title>Alicyclobacillus fastidiosus DSM 17978, complete genome.</title>
        <authorList>
            <person name="Wang Q."/>
            <person name="Cai R."/>
            <person name="Wang Z."/>
        </authorList>
    </citation>
    <scope>NUCLEOTIDE SEQUENCE</scope>
    <source>
        <strain evidence="3">DSM 17978</strain>
    </source>
</reference>
<gene>
    <name evidence="3" type="ORF">NZD89_00385</name>
</gene>
<evidence type="ECO:0000313" key="4">
    <source>
        <dbReference type="Proteomes" id="UP001164761"/>
    </source>
</evidence>
<name>A0ABY6ZGI5_9BACL</name>
<accession>A0ABY6ZGI5</accession>
<sequence>MSTLTSPERLCQFFHPKSIALVGATDKSRWSLFTYLNVKSFGGRDGATIHCVHPKHAVVHGQKAVASLLDIEEPVDLAYVMVPTTQVLQVLRDADAANIRNLVILTSGFSEIGPEGSALEREVLEFAESHNQVLLGPNGNGFVNVSAQLTPYGLPITPPLKPGPVGIVLQSGALASTVLTLAQARNVGLSLLVSMGNETMMSATDVMDYLIEDESTKVLAVFLESIRQPKEFECIAKKALAHGKPIVAMKIGRSEHSAKTAMAHTGALVGDDAVNDAAFRQLGVIRVHSLEDLITTAGLLGYTPPLTGRRLGVVTPSGGACDILSDRATDEGILLPEFAPETVDRLKEIVPTFSTVHNPLDVTGFVVVDGTLMRRALAVVSNDPGFDFLLCLTDPPRAEPEDVGPLFDQYGQLRDVIQRSNIPIVIVSNSSIDITPFGRSVLEKFNLHFVGGMEHGMSALGKAVWWHEKYRETKAQSHAYEIPRGPEGRLPAGEWSEHAARAFLAEHGVPVVPGVLAGTLDEAINAANSVGYPVVLKVQSPDIQHKSDVGGVALGLQSEAEVRDAFERILASVKQHVPNCQLDGILVSPMRGDGIEMLVGVVRDALWGPVLAVGMGGIFVEVLKDTSLRVLPVTHNDIRGMLQELRSGSLLQGVRGRTGADLDRLVDVIYQIAQVAVCHAEQLRALEVNPLWVRGSHVEALDALVSIEN</sequence>
<keyword evidence="1" id="KW-0067">ATP-binding</keyword>
<dbReference type="PANTHER" id="PTHR42793:SF1">
    <property type="entry name" value="PEPTIDYL-LYSINE N-ACETYLTRANSFERASE PATZ"/>
    <property type="match status" value="1"/>
</dbReference>
<dbReference type="InterPro" id="IPR011761">
    <property type="entry name" value="ATP-grasp"/>
</dbReference>
<dbReference type="PANTHER" id="PTHR42793">
    <property type="entry name" value="COA BINDING DOMAIN CONTAINING PROTEIN"/>
    <property type="match status" value="1"/>
</dbReference>
<feature type="domain" description="ATP-grasp" evidence="2">
    <location>
        <begin position="501"/>
        <end position="537"/>
    </location>
</feature>